<accession>A0A0N1P1L7</accession>
<dbReference type="AlphaFoldDB" id="A0A0N1P1L7"/>
<gene>
    <name evidence="1" type="ORF">AB675_5558</name>
</gene>
<name>A0A0N1P1L7_9EURO</name>
<proteinExistence type="predicted"/>
<dbReference type="GeneID" id="28737658"/>
<comment type="caution">
    <text evidence="1">The sequence shown here is derived from an EMBL/GenBank/DDBJ whole genome shotgun (WGS) entry which is preliminary data.</text>
</comment>
<dbReference type="EMBL" id="LFJN01000008">
    <property type="protein sequence ID" value="KPI42015.1"/>
    <property type="molecule type" value="Genomic_DNA"/>
</dbReference>
<keyword evidence="2" id="KW-1185">Reference proteome</keyword>
<reference evidence="1 2" key="1">
    <citation type="submission" date="2015-06" db="EMBL/GenBank/DDBJ databases">
        <title>Draft genome of the ant-associated black yeast Phialophora attae CBS 131958.</title>
        <authorList>
            <person name="Moreno L.F."/>
            <person name="Stielow B.J."/>
            <person name="de Hoog S."/>
            <person name="Vicente V.A."/>
            <person name="Weiss V.A."/>
            <person name="de Vries M."/>
            <person name="Cruz L.M."/>
            <person name="Souza E.M."/>
        </authorList>
    </citation>
    <scope>NUCLEOTIDE SEQUENCE [LARGE SCALE GENOMIC DNA]</scope>
    <source>
        <strain evidence="1 2">CBS 131958</strain>
    </source>
</reference>
<protein>
    <submittedName>
        <fullName evidence="1">Uncharacterized protein</fullName>
    </submittedName>
</protein>
<dbReference type="VEuPathDB" id="FungiDB:AB675_5558"/>
<organism evidence="1 2">
    <name type="scientific">Cyphellophora attinorum</name>
    <dbReference type="NCBI Taxonomy" id="1664694"/>
    <lineage>
        <taxon>Eukaryota</taxon>
        <taxon>Fungi</taxon>
        <taxon>Dikarya</taxon>
        <taxon>Ascomycota</taxon>
        <taxon>Pezizomycotina</taxon>
        <taxon>Eurotiomycetes</taxon>
        <taxon>Chaetothyriomycetidae</taxon>
        <taxon>Chaetothyriales</taxon>
        <taxon>Cyphellophoraceae</taxon>
        <taxon>Cyphellophora</taxon>
    </lineage>
</organism>
<evidence type="ECO:0000313" key="2">
    <source>
        <dbReference type="Proteomes" id="UP000038010"/>
    </source>
</evidence>
<evidence type="ECO:0000313" key="1">
    <source>
        <dbReference type="EMBL" id="KPI42015.1"/>
    </source>
</evidence>
<dbReference type="Proteomes" id="UP000038010">
    <property type="component" value="Unassembled WGS sequence"/>
</dbReference>
<dbReference type="RefSeq" id="XP_018001978.1">
    <property type="nucleotide sequence ID" value="XM_018145778.1"/>
</dbReference>
<sequence>MSGSSRSRNDTSTHNIGNSTLDAIRECVDALHKIRKRNFLTYQRNTDKRMGKPKQNDLIKEQKKANAVTHDANCRLDAYTMHLRASLTSGTPSPWEMAKFEELYGVDYGTVLQHIHNPDFLQVTNHRATAMMELARSHNGLETFIDDIDRYQNNVARIAGPAQLANHELHHWASQIDLDSYSILPRRGSPGTPAKPRRNVMDFLKITTGTQSQQREAARLAKLDAG</sequence>